<feature type="transmembrane region" description="Helical" evidence="9">
    <location>
        <begin position="221"/>
        <end position="238"/>
    </location>
</feature>
<evidence type="ECO:0000256" key="7">
    <source>
        <dbReference type="ARBA" id="ARBA00023010"/>
    </source>
</evidence>
<dbReference type="GO" id="GO:0015450">
    <property type="term" value="F:protein-transporting ATPase activity"/>
    <property type="evidence" value="ECO:0007669"/>
    <property type="project" value="InterPro"/>
</dbReference>
<evidence type="ECO:0000313" key="11">
    <source>
        <dbReference type="EMBL" id="GEJ57930.1"/>
    </source>
</evidence>
<keyword evidence="7 9" id="KW-0811">Translocation</keyword>
<dbReference type="InterPro" id="IPR055344">
    <property type="entry name" value="SecD_SecF_C_bact"/>
</dbReference>
<evidence type="ECO:0000256" key="3">
    <source>
        <dbReference type="ARBA" id="ARBA00022475"/>
    </source>
</evidence>
<dbReference type="HAMAP" id="MF_01464_B">
    <property type="entry name" value="SecF_B"/>
    <property type="match status" value="1"/>
</dbReference>
<keyword evidence="3 9" id="KW-1003">Cell membrane</keyword>
<keyword evidence="6 9" id="KW-1133">Transmembrane helix</keyword>
<dbReference type="GO" id="GO:0006605">
    <property type="term" value="P:protein targeting"/>
    <property type="evidence" value="ECO:0007669"/>
    <property type="project" value="UniProtKB-UniRule"/>
</dbReference>
<dbReference type="GO" id="GO:0065002">
    <property type="term" value="P:intracellular protein transmembrane transport"/>
    <property type="evidence" value="ECO:0007669"/>
    <property type="project" value="UniProtKB-UniRule"/>
</dbReference>
<feature type="domain" description="Protein export membrane protein SecD/SecF C-terminal" evidence="10">
    <location>
        <begin position="200"/>
        <end position="376"/>
    </location>
</feature>
<dbReference type="NCBIfam" id="TIGR00916">
    <property type="entry name" value="2A0604s01"/>
    <property type="match status" value="1"/>
</dbReference>
<dbReference type="Gene3D" id="1.20.1640.10">
    <property type="entry name" value="Multidrug efflux transporter AcrB transmembrane domain"/>
    <property type="match status" value="1"/>
</dbReference>
<dbReference type="InterPro" id="IPR022646">
    <property type="entry name" value="SecD/SecF_CS"/>
</dbReference>
<protein>
    <recommendedName>
        <fullName evidence="9">Protein-export membrane protein SecF</fullName>
    </recommendedName>
</protein>
<keyword evidence="2 9" id="KW-0813">Transport</keyword>
<sequence length="396" mass="43347">MQFKTFDLIPHDTKFDFVGKRHIAVTLSLLANAAVILWAVFHGLNFGVDFAGGTEMEVRFEQAVDPGAIRKGVEELGFTDASVQTYGAESDHTYLIRVGRIALMSQADVDRVVKAVEAKFPVQGTPHFNPDVGDKVDFQFQGTPPTPDQLRAAVESAGVRVREVREEAGLTAGTKSFAVITQGIQDKIERDLSARFAEAKPDVRRVEYVGPAVGRELRNQGFKAVLYAMALIVVYIGLRFDFRFSPGVIIAIIHDAVITLGYFAFSGREFNLTSVAVILTVVGYSVNDTVVVYDRIRENAARHKGKKLGDLVNESINEVLGRTFLTSFATALSLIGLLVYGVGTIFDFSAAMMMGIISGTYSTWFIAAPMTIWLEERAAKKGAPARADREPARAAR</sequence>
<dbReference type="GO" id="GO:0043952">
    <property type="term" value="P:protein transport by the Sec complex"/>
    <property type="evidence" value="ECO:0007669"/>
    <property type="project" value="UniProtKB-UniRule"/>
</dbReference>
<proteinExistence type="inferred from homology"/>
<evidence type="ECO:0000313" key="12">
    <source>
        <dbReference type="Proteomes" id="UP000503640"/>
    </source>
</evidence>
<feature type="transmembrane region" description="Helical" evidence="9">
    <location>
        <begin position="324"/>
        <end position="346"/>
    </location>
</feature>
<comment type="subcellular location">
    <subcellularLocation>
        <location evidence="1 9">Cell membrane</location>
        <topology evidence="1 9">Multi-pass membrane protein</topology>
    </subcellularLocation>
</comment>
<evidence type="ECO:0000259" key="10">
    <source>
        <dbReference type="Pfam" id="PF02355"/>
    </source>
</evidence>
<keyword evidence="12" id="KW-1185">Reference proteome</keyword>
<evidence type="ECO:0000256" key="2">
    <source>
        <dbReference type="ARBA" id="ARBA00022448"/>
    </source>
</evidence>
<dbReference type="Pfam" id="PF07549">
    <property type="entry name" value="Sec_GG"/>
    <property type="match status" value="1"/>
</dbReference>
<evidence type="ECO:0000256" key="6">
    <source>
        <dbReference type="ARBA" id="ARBA00022989"/>
    </source>
</evidence>
<dbReference type="PANTHER" id="PTHR30081">
    <property type="entry name" value="PROTEIN-EXPORT MEMBRANE PROTEIN SEC"/>
    <property type="match status" value="1"/>
</dbReference>
<dbReference type="EMBL" id="BJTG01000006">
    <property type="protein sequence ID" value="GEJ57930.1"/>
    <property type="molecule type" value="Genomic_DNA"/>
</dbReference>
<evidence type="ECO:0000256" key="4">
    <source>
        <dbReference type="ARBA" id="ARBA00022692"/>
    </source>
</evidence>
<dbReference type="AlphaFoldDB" id="A0A7I9VP94"/>
<keyword evidence="5 9" id="KW-0653">Protein transport</keyword>
<comment type="caution">
    <text evidence="9">Lacks conserved residue(s) required for the propagation of feature annotation.</text>
</comment>
<comment type="similarity">
    <text evidence="9">Belongs to the SecD/SecF family. SecF subfamily.</text>
</comment>
<comment type="caution">
    <text evidence="11">The sequence shown here is derived from an EMBL/GenBank/DDBJ whole genome shotgun (WGS) entry which is preliminary data.</text>
</comment>
<dbReference type="SUPFAM" id="SSF82866">
    <property type="entry name" value="Multidrug efflux transporter AcrB transmembrane domain"/>
    <property type="match status" value="1"/>
</dbReference>
<dbReference type="NCBIfam" id="TIGR00966">
    <property type="entry name" value="transloc_SecF"/>
    <property type="match status" value="1"/>
</dbReference>
<evidence type="ECO:0000256" key="9">
    <source>
        <dbReference type="HAMAP-Rule" id="MF_01464"/>
    </source>
</evidence>
<dbReference type="PANTHER" id="PTHR30081:SF8">
    <property type="entry name" value="PROTEIN TRANSLOCASE SUBUNIT SECF"/>
    <property type="match status" value="1"/>
</dbReference>
<accession>A0A7I9VP94</accession>
<name>A0A7I9VP94_9BACT</name>
<evidence type="ECO:0000256" key="8">
    <source>
        <dbReference type="ARBA" id="ARBA00023136"/>
    </source>
</evidence>
<dbReference type="InterPro" id="IPR005665">
    <property type="entry name" value="SecF_bac"/>
</dbReference>
<gene>
    <name evidence="9" type="primary">secF</name>
    <name evidence="11" type="ORF">AMYX_26710</name>
</gene>
<comment type="subunit">
    <text evidence="9">Forms a complex with SecD. Part of the essential Sec protein translocation apparatus which comprises SecA, SecYEG and auxiliary proteins SecDF. Other proteins may also be involved.</text>
</comment>
<keyword evidence="8 9" id="KW-0472">Membrane</keyword>
<dbReference type="Pfam" id="PF02355">
    <property type="entry name" value="SecD_SecF_C"/>
    <property type="match status" value="1"/>
</dbReference>
<dbReference type="InterPro" id="IPR022645">
    <property type="entry name" value="SecD/SecF_bac"/>
</dbReference>
<dbReference type="Proteomes" id="UP000503640">
    <property type="component" value="Unassembled WGS sequence"/>
</dbReference>
<evidence type="ECO:0000256" key="5">
    <source>
        <dbReference type="ARBA" id="ARBA00022927"/>
    </source>
</evidence>
<keyword evidence="4 9" id="KW-0812">Transmembrane</keyword>
<feature type="transmembrane region" description="Helical" evidence="9">
    <location>
        <begin position="23"/>
        <end position="41"/>
    </location>
</feature>
<reference evidence="12" key="1">
    <citation type="journal article" date="2020" name="Appl. Environ. Microbiol.">
        <title>Diazotrophic Anaeromyxobacter Isolates from Soils.</title>
        <authorList>
            <person name="Masuda Y."/>
            <person name="Yamanaka H."/>
            <person name="Xu Z.X."/>
            <person name="Shiratori Y."/>
            <person name="Aono T."/>
            <person name="Amachi S."/>
            <person name="Senoo K."/>
            <person name="Itoh H."/>
        </authorList>
    </citation>
    <scope>NUCLEOTIDE SEQUENCE [LARGE SCALE GENOMIC DNA]</scope>
    <source>
        <strain evidence="12">R267</strain>
    </source>
</reference>
<feature type="transmembrane region" description="Helical" evidence="9">
    <location>
        <begin position="244"/>
        <end position="265"/>
    </location>
</feature>
<dbReference type="PRINTS" id="PR01755">
    <property type="entry name" value="SECFTRNLCASE"/>
</dbReference>
<dbReference type="InterPro" id="IPR048634">
    <property type="entry name" value="SecD_SecF_C"/>
</dbReference>
<evidence type="ECO:0000256" key="1">
    <source>
        <dbReference type="ARBA" id="ARBA00004651"/>
    </source>
</evidence>
<dbReference type="InterPro" id="IPR022813">
    <property type="entry name" value="SecD/SecF_arch_bac"/>
</dbReference>
<organism evidence="11 12">
    <name type="scientific">Anaeromyxobacter diazotrophicus</name>
    <dbReference type="NCBI Taxonomy" id="2590199"/>
    <lineage>
        <taxon>Bacteria</taxon>
        <taxon>Pseudomonadati</taxon>
        <taxon>Myxococcota</taxon>
        <taxon>Myxococcia</taxon>
        <taxon>Myxococcales</taxon>
        <taxon>Cystobacterineae</taxon>
        <taxon>Anaeromyxobacteraceae</taxon>
        <taxon>Anaeromyxobacter</taxon>
    </lineage>
</organism>
<feature type="transmembrane region" description="Helical" evidence="9">
    <location>
        <begin position="352"/>
        <end position="374"/>
    </location>
</feature>
<comment type="function">
    <text evidence="9">Part of the Sec protein translocase complex. Interacts with the SecYEG preprotein conducting channel. SecDF uses the proton motive force (PMF) to complete protein translocation after the ATP-dependent function of SecA.</text>
</comment>
<dbReference type="RefSeq" id="WP_176065993.1">
    <property type="nucleotide sequence ID" value="NZ_BJTG01000006.1"/>
</dbReference>
<dbReference type="GO" id="GO:0005886">
    <property type="term" value="C:plasma membrane"/>
    <property type="evidence" value="ECO:0007669"/>
    <property type="project" value="UniProtKB-SubCell"/>
</dbReference>